<keyword evidence="3" id="KW-1185">Reference proteome</keyword>
<comment type="caution">
    <text evidence="2">The sequence shown here is derived from an EMBL/GenBank/DDBJ whole genome shotgun (WGS) entry which is preliminary data.</text>
</comment>
<feature type="transmembrane region" description="Helical" evidence="1">
    <location>
        <begin position="148"/>
        <end position="171"/>
    </location>
</feature>
<gene>
    <name evidence="2" type="ORF">B0H16DRAFT_200045</name>
</gene>
<keyword evidence="1" id="KW-1133">Transmembrane helix</keyword>
<evidence type="ECO:0000313" key="3">
    <source>
        <dbReference type="Proteomes" id="UP001215598"/>
    </source>
</evidence>
<name>A0AAD7MSW9_9AGAR</name>
<organism evidence="2 3">
    <name type="scientific">Mycena metata</name>
    <dbReference type="NCBI Taxonomy" id="1033252"/>
    <lineage>
        <taxon>Eukaryota</taxon>
        <taxon>Fungi</taxon>
        <taxon>Dikarya</taxon>
        <taxon>Basidiomycota</taxon>
        <taxon>Agaricomycotina</taxon>
        <taxon>Agaricomycetes</taxon>
        <taxon>Agaricomycetidae</taxon>
        <taxon>Agaricales</taxon>
        <taxon>Marasmiineae</taxon>
        <taxon>Mycenaceae</taxon>
        <taxon>Mycena</taxon>
    </lineage>
</organism>
<sequence length="180" mass="20110">MTATEATPLLAKGGIHEHLRRKGFFSPYRRVLLATFLLSTTFAFTATPLYYAYRIFNCQEYYDDPAHPPYEGDGDACAIRAIESGTAKDIALMITLTTFSGTLNLIVTTWQLKNWGLRKAIVNQTVVSHPCSLICVHAGYRSSSSVQILPLFLVFSFSPSLDFIAWCLLVFDHPLPTPWA</sequence>
<reference evidence="2" key="1">
    <citation type="submission" date="2023-03" db="EMBL/GenBank/DDBJ databases">
        <title>Massive genome expansion in bonnet fungi (Mycena s.s.) driven by repeated elements and novel gene families across ecological guilds.</title>
        <authorList>
            <consortium name="Lawrence Berkeley National Laboratory"/>
            <person name="Harder C.B."/>
            <person name="Miyauchi S."/>
            <person name="Viragh M."/>
            <person name="Kuo A."/>
            <person name="Thoen E."/>
            <person name="Andreopoulos B."/>
            <person name="Lu D."/>
            <person name="Skrede I."/>
            <person name="Drula E."/>
            <person name="Henrissat B."/>
            <person name="Morin E."/>
            <person name="Kohler A."/>
            <person name="Barry K."/>
            <person name="LaButti K."/>
            <person name="Morin E."/>
            <person name="Salamov A."/>
            <person name="Lipzen A."/>
            <person name="Mereny Z."/>
            <person name="Hegedus B."/>
            <person name="Baldrian P."/>
            <person name="Stursova M."/>
            <person name="Weitz H."/>
            <person name="Taylor A."/>
            <person name="Grigoriev I.V."/>
            <person name="Nagy L.G."/>
            <person name="Martin F."/>
            <person name="Kauserud H."/>
        </authorList>
    </citation>
    <scope>NUCLEOTIDE SEQUENCE</scope>
    <source>
        <strain evidence="2">CBHHK182m</strain>
    </source>
</reference>
<proteinExistence type="predicted"/>
<feature type="transmembrane region" description="Helical" evidence="1">
    <location>
        <begin position="31"/>
        <end position="53"/>
    </location>
</feature>
<keyword evidence="1" id="KW-0472">Membrane</keyword>
<dbReference type="AlphaFoldDB" id="A0AAD7MSW9"/>
<dbReference type="EMBL" id="JARKIB010000150">
    <property type="protein sequence ID" value="KAJ7731771.1"/>
    <property type="molecule type" value="Genomic_DNA"/>
</dbReference>
<evidence type="ECO:0000313" key="2">
    <source>
        <dbReference type="EMBL" id="KAJ7731771.1"/>
    </source>
</evidence>
<protein>
    <submittedName>
        <fullName evidence="2">Uncharacterized protein</fullName>
    </submittedName>
</protein>
<feature type="transmembrane region" description="Helical" evidence="1">
    <location>
        <begin position="90"/>
        <end position="110"/>
    </location>
</feature>
<accession>A0AAD7MSW9</accession>
<dbReference type="Proteomes" id="UP001215598">
    <property type="component" value="Unassembled WGS sequence"/>
</dbReference>
<evidence type="ECO:0000256" key="1">
    <source>
        <dbReference type="SAM" id="Phobius"/>
    </source>
</evidence>
<keyword evidence="1" id="KW-0812">Transmembrane</keyword>